<comment type="caution">
    <text evidence="2">The sequence shown here is derived from an EMBL/GenBank/DDBJ whole genome shotgun (WGS) entry which is preliminary data.</text>
</comment>
<gene>
    <name evidence="2" type="ORF">CVT26_004587</name>
</gene>
<dbReference type="InParanoid" id="A0A409WC41"/>
<evidence type="ECO:0000313" key="2">
    <source>
        <dbReference type="EMBL" id="PPQ76068.1"/>
    </source>
</evidence>
<organism evidence="2 3">
    <name type="scientific">Gymnopilus dilepis</name>
    <dbReference type="NCBI Taxonomy" id="231916"/>
    <lineage>
        <taxon>Eukaryota</taxon>
        <taxon>Fungi</taxon>
        <taxon>Dikarya</taxon>
        <taxon>Basidiomycota</taxon>
        <taxon>Agaricomycotina</taxon>
        <taxon>Agaricomycetes</taxon>
        <taxon>Agaricomycetidae</taxon>
        <taxon>Agaricales</taxon>
        <taxon>Agaricineae</taxon>
        <taxon>Hymenogastraceae</taxon>
        <taxon>Gymnopilus</taxon>
    </lineage>
</organism>
<dbReference type="AlphaFoldDB" id="A0A409WC41"/>
<evidence type="ECO:0000313" key="3">
    <source>
        <dbReference type="Proteomes" id="UP000284706"/>
    </source>
</evidence>
<proteinExistence type="predicted"/>
<accession>A0A409WC41</accession>
<name>A0A409WC41_9AGAR</name>
<keyword evidence="3" id="KW-1185">Reference proteome</keyword>
<sequence>MAAQSNAELPFEGYIPFEEGKLLPEEIVVKALLAVQAAGYLPAPLPPPEIVVPIPLGNGRFGTTEIRPRNQSGRKKAKIMHRNDGSDIGLPARKPSDRVRGATYQHKAVSVRRHYYEFASPYYRPRYELQGGSHILYLQSHTLTSVAYLMAIFGLMANKKFAFSSQRKVGSDGFTKQQRYLSNPQKYAEVLAKNRERNRVARKKKKELERKSTLRSQDEGSKLATNVQSNRKEVDVSSMDKRLQARFEEFLLRARTQAWYGGTTLQFFEETTLTDWRCLPSHIDEHTKKMQKVIAEGHRLLRVFSRDLKKHRASWDQTLDQLLGLKSMSDRISIAKARLRTDEDRRLLDELDEDLERLEELERQEGIVYWANFAKGEEAPESDSDESVQ</sequence>
<dbReference type="Proteomes" id="UP000284706">
    <property type="component" value="Unassembled WGS sequence"/>
</dbReference>
<evidence type="ECO:0000256" key="1">
    <source>
        <dbReference type="SAM" id="MobiDB-lite"/>
    </source>
</evidence>
<dbReference type="EMBL" id="NHYE01005199">
    <property type="protein sequence ID" value="PPQ76068.1"/>
    <property type="molecule type" value="Genomic_DNA"/>
</dbReference>
<feature type="compositionally biased region" description="Basic and acidic residues" evidence="1">
    <location>
        <begin position="206"/>
        <end position="221"/>
    </location>
</feature>
<feature type="region of interest" description="Disordered" evidence="1">
    <location>
        <begin position="199"/>
        <end position="230"/>
    </location>
</feature>
<reference evidence="2 3" key="1">
    <citation type="journal article" date="2018" name="Evol. Lett.">
        <title>Horizontal gene cluster transfer increased hallucinogenic mushroom diversity.</title>
        <authorList>
            <person name="Reynolds H.T."/>
            <person name="Vijayakumar V."/>
            <person name="Gluck-Thaler E."/>
            <person name="Korotkin H.B."/>
            <person name="Matheny P.B."/>
            <person name="Slot J.C."/>
        </authorList>
    </citation>
    <scope>NUCLEOTIDE SEQUENCE [LARGE SCALE GENOMIC DNA]</scope>
    <source>
        <strain evidence="2 3">SRW20</strain>
    </source>
</reference>
<protein>
    <submittedName>
        <fullName evidence="2">Uncharacterized protein</fullName>
    </submittedName>
</protein>
<feature type="region of interest" description="Disordered" evidence="1">
    <location>
        <begin position="62"/>
        <end position="101"/>
    </location>
</feature>
<dbReference type="OrthoDB" id="3131130at2759"/>